<organism evidence="2">
    <name type="scientific">Chromera velia CCMP2878</name>
    <dbReference type="NCBI Taxonomy" id="1169474"/>
    <lineage>
        <taxon>Eukaryota</taxon>
        <taxon>Sar</taxon>
        <taxon>Alveolata</taxon>
        <taxon>Colpodellida</taxon>
        <taxon>Chromeraceae</taxon>
        <taxon>Chromera</taxon>
    </lineage>
</organism>
<gene>
    <name evidence="2" type="ORF">Cvel_7538</name>
</gene>
<evidence type="ECO:0000256" key="1">
    <source>
        <dbReference type="SAM" id="MobiDB-lite"/>
    </source>
</evidence>
<protein>
    <submittedName>
        <fullName evidence="2">Uncharacterized protein</fullName>
    </submittedName>
</protein>
<sequence length="213" mass="23932">MADVFRESFSMEGKRVEFGCSKGFSIDMGESSDAQVDAYFSDPGRFLRSMWTHEIVSKPGGEQFELGFPSVMLLKWEIPSPRVEVRLHRPNSTCLEMRSTGFRFPGKSLLKEFELQVNGTILAVEKGVDRKETSAAERQDDAAESERERPKHVVFESGLGFNVGATLPSLIALATSETILRYSAKLTSKQILKYATAKFERDVASDFRNFRQG</sequence>
<accession>A0A0G4HMZ1</accession>
<evidence type="ECO:0000313" key="2">
    <source>
        <dbReference type="EMBL" id="CEM45483.1"/>
    </source>
</evidence>
<name>A0A0G4HMZ1_9ALVE</name>
<dbReference type="EMBL" id="CDMZ01003199">
    <property type="protein sequence ID" value="CEM45483.1"/>
    <property type="molecule type" value="Genomic_DNA"/>
</dbReference>
<reference evidence="2" key="1">
    <citation type="submission" date="2014-11" db="EMBL/GenBank/DDBJ databases">
        <authorList>
            <person name="Otto D Thomas"/>
            <person name="Naeem Raeece"/>
        </authorList>
    </citation>
    <scope>NUCLEOTIDE SEQUENCE</scope>
</reference>
<dbReference type="Pfam" id="PF09366">
    <property type="entry name" value="DUF1997"/>
    <property type="match status" value="1"/>
</dbReference>
<proteinExistence type="predicted"/>
<dbReference type="PhylomeDB" id="A0A0G4HMZ1"/>
<feature type="region of interest" description="Disordered" evidence="1">
    <location>
        <begin position="129"/>
        <end position="149"/>
    </location>
</feature>
<dbReference type="AlphaFoldDB" id="A0A0G4HMZ1"/>
<dbReference type="VEuPathDB" id="CryptoDB:Cvel_7538"/>
<dbReference type="InterPro" id="IPR018971">
    <property type="entry name" value="DUF1997"/>
</dbReference>